<dbReference type="SUPFAM" id="SSF57850">
    <property type="entry name" value="RING/U-box"/>
    <property type="match status" value="1"/>
</dbReference>
<gene>
    <name evidence="8" type="ORF">TRUGW13939_11733</name>
</gene>
<feature type="compositionally biased region" description="Basic and acidic residues" evidence="6">
    <location>
        <begin position="163"/>
        <end position="174"/>
    </location>
</feature>
<keyword evidence="4" id="KW-0862">Zinc</keyword>
<reference evidence="9" key="1">
    <citation type="submission" date="2020-06" db="EMBL/GenBank/DDBJ databases">
        <title>A chromosome-scale genome assembly of Talaromyces rugulosus W13939.</title>
        <authorList>
            <person name="Wang B."/>
            <person name="Guo L."/>
            <person name="Ye K."/>
            <person name="Wang L."/>
        </authorList>
    </citation>
    <scope>NUCLEOTIDE SEQUENCE [LARGE SCALE GENOMIC DNA]</scope>
    <source>
        <strain evidence="9">W13939</strain>
    </source>
</reference>
<dbReference type="PANTHER" id="PTHR11210">
    <property type="entry name" value="RING BOX"/>
    <property type="match status" value="1"/>
</dbReference>
<dbReference type="EMBL" id="CP055903">
    <property type="protein sequence ID" value="QKX64558.1"/>
    <property type="molecule type" value="Genomic_DNA"/>
</dbReference>
<dbReference type="RefSeq" id="XP_035350731.1">
    <property type="nucleotide sequence ID" value="XM_035494838.1"/>
</dbReference>
<dbReference type="GO" id="GO:0061630">
    <property type="term" value="F:ubiquitin protein ligase activity"/>
    <property type="evidence" value="ECO:0007669"/>
    <property type="project" value="InterPro"/>
</dbReference>
<evidence type="ECO:0000256" key="3">
    <source>
        <dbReference type="ARBA" id="ARBA00022786"/>
    </source>
</evidence>
<dbReference type="InterPro" id="IPR051031">
    <property type="entry name" value="RING-box_E3_Ubiquitin_Ligase"/>
</dbReference>
<dbReference type="GeneID" id="55999210"/>
<feature type="compositionally biased region" description="Polar residues" evidence="6">
    <location>
        <begin position="150"/>
        <end position="159"/>
    </location>
</feature>
<dbReference type="AlphaFoldDB" id="A0A7H8REV8"/>
<feature type="compositionally biased region" description="Polar residues" evidence="6">
    <location>
        <begin position="301"/>
        <end position="315"/>
    </location>
</feature>
<keyword evidence="9" id="KW-1185">Reference proteome</keyword>
<keyword evidence="1" id="KW-0479">Metal-binding</keyword>
<evidence type="ECO:0000313" key="8">
    <source>
        <dbReference type="EMBL" id="QKX64558.1"/>
    </source>
</evidence>
<name>A0A7H8REV8_TALRU</name>
<feature type="region of interest" description="Disordered" evidence="6">
    <location>
        <begin position="416"/>
        <end position="455"/>
    </location>
</feature>
<dbReference type="GO" id="GO:0008270">
    <property type="term" value="F:zinc ion binding"/>
    <property type="evidence" value="ECO:0007669"/>
    <property type="project" value="UniProtKB-KW"/>
</dbReference>
<dbReference type="Proteomes" id="UP000509510">
    <property type="component" value="Chromosome VI"/>
</dbReference>
<evidence type="ECO:0000259" key="7">
    <source>
        <dbReference type="Pfam" id="PF12861"/>
    </source>
</evidence>
<dbReference type="InterPro" id="IPR013083">
    <property type="entry name" value="Znf_RING/FYVE/PHD"/>
</dbReference>
<evidence type="ECO:0000256" key="1">
    <source>
        <dbReference type="ARBA" id="ARBA00022723"/>
    </source>
</evidence>
<accession>A0A7H8REV8</accession>
<keyword evidence="5" id="KW-0131">Cell cycle</keyword>
<dbReference type="Gene3D" id="3.30.40.10">
    <property type="entry name" value="Zinc/RING finger domain, C3HC4 (zinc finger)"/>
    <property type="match status" value="1"/>
</dbReference>
<dbReference type="InterPro" id="IPR024991">
    <property type="entry name" value="RING-H2_APC11"/>
</dbReference>
<feature type="region of interest" description="Disordered" evidence="6">
    <location>
        <begin position="282"/>
        <end position="315"/>
    </location>
</feature>
<feature type="region of interest" description="Disordered" evidence="6">
    <location>
        <begin position="141"/>
        <end position="190"/>
    </location>
</feature>
<keyword evidence="2" id="KW-0863">Zinc-finger</keyword>
<organism evidence="8 9">
    <name type="scientific">Talaromyces rugulosus</name>
    <name type="common">Penicillium rugulosum</name>
    <dbReference type="NCBI Taxonomy" id="121627"/>
    <lineage>
        <taxon>Eukaryota</taxon>
        <taxon>Fungi</taxon>
        <taxon>Dikarya</taxon>
        <taxon>Ascomycota</taxon>
        <taxon>Pezizomycotina</taxon>
        <taxon>Eurotiomycetes</taxon>
        <taxon>Eurotiomycetidae</taxon>
        <taxon>Eurotiales</taxon>
        <taxon>Trichocomaceae</taxon>
        <taxon>Talaromyces</taxon>
        <taxon>Talaromyces sect. Islandici</taxon>
    </lineage>
</organism>
<evidence type="ECO:0000313" key="9">
    <source>
        <dbReference type="Proteomes" id="UP000509510"/>
    </source>
</evidence>
<proteinExistence type="predicted"/>
<keyword evidence="3" id="KW-0833">Ubl conjugation pathway</keyword>
<dbReference type="KEGG" id="trg:TRUGW13939_11733"/>
<feature type="compositionally biased region" description="Low complexity" evidence="6">
    <location>
        <begin position="283"/>
        <end position="294"/>
    </location>
</feature>
<evidence type="ECO:0000256" key="4">
    <source>
        <dbReference type="ARBA" id="ARBA00022833"/>
    </source>
</evidence>
<evidence type="ECO:0000256" key="2">
    <source>
        <dbReference type="ARBA" id="ARBA00022771"/>
    </source>
</evidence>
<evidence type="ECO:0000256" key="5">
    <source>
        <dbReference type="ARBA" id="ARBA00023306"/>
    </source>
</evidence>
<dbReference type="GO" id="GO:0097602">
    <property type="term" value="F:cullin family protein binding"/>
    <property type="evidence" value="ECO:0007669"/>
    <property type="project" value="InterPro"/>
</dbReference>
<sequence length="455" mass="49739">MKVTIKEWNAVASWRWNMPEDEVCGICRVQFDGTCPTCKFPGDDCSLCMFWADFYWGLADLFFLPLSARKMRSFFPHALPLDMDPTRVLEGALSDVQTKWYSEMSSLPKQYNPVFSSSPSRHSPFREGAAATATNTNIAASASLPIERNGQPQITQRPSLGTHETHGNYGHDEGYGDEEEEEGDVNRPDPDFKPFFTLIEDENSGDYHHPTVHYIFSDDDPDLITEASLRALQGDGHDSLGQNIQGSNIEEGSEDILHKPSFLPPPMPGVKERFLILDVEQTNSSNNNQGGPSSAPDAQPQFATSAGTVVSTSPAQKQATHGYRIASAHSLTPDWQVLNTSLSLAPTFDTPQMTNDPDADPNASSSGALMLRIEGTAGFPRDVASGKDRDAKSQTLEEMMEQFEKRMSELRRVIEAGGDRHRAPDGGTEAHEAQPTGAGVVAHDAEPSVPEASPT</sequence>
<dbReference type="GO" id="GO:0031145">
    <property type="term" value="P:anaphase-promoting complex-dependent catabolic process"/>
    <property type="evidence" value="ECO:0007669"/>
    <property type="project" value="InterPro"/>
</dbReference>
<protein>
    <recommendedName>
        <fullName evidence="7">Anaphase-promoting complex subunit 11 RING-H2 finger domain-containing protein</fullName>
    </recommendedName>
</protein>
<feature type="compositionally biased region" description="Basic and acidic residues" evidence="6">
    <location>
        <begin position="416"/>
        <end position="432"/>
    </location>
</feature>
<feature type="domain" description="Anaphase-promoting complex subunit 11 RING-H2 finger" evidence="7">
    <location>
        <begin position="21"/>
        <end position="49"/>
    </location>
</feature>
<dbReference type="Pfam" id="PF12861">
    <property type="entry name" value="zf-ANAPC11"/>
    <property type="match status" value="1"/>
</dbReference>
<dbReference type="OrthoDB" id="1681166at2759"/>
<evidence type="ECO:0000256" key="6">
    <source>
        <dbReference type="SAM" id="MobiDB-lite"/>
    </source>
</evidence>
<dbReference type="GO" id="GO:0005680">
    <property type="term" value="C:anaphase-promoting complex"/>
    <property type="evidence" value="ECO:0007669"/>
    <property type="project" value="InterPro"/>
</dbReference>